<dbReference type="InterPro" id="IPR008780">
    <property type="entry name" value="Plasmodium_Vir"/>
</dbReference>
<dbReference type="Proteomes" id="UP000006319">
    <property type="component" value="Unassembled WGS sequence"/>
</dbReference>
<dbReference type="Pfam" id="PF05795">
    <property type="entry name" value="Plasmodium_Vir"/>
    <property type="match status" value="1"/>
</dbReference>
<dbReference type="OrthoDB" id="382814at2759"/>
<dbReference type="GeneID" id="14696590"/>
<sequence length="142" mass="17084">WDKINEVFVKSKNKCSHKNFWVSENAFIKKKNLFDFIEYYDSIKSKLVELDTSEKEKYCEYIKKNFELYFVMKHEDSCKNTSVYDEEKSIFKTKFIDNNEEVEFLKKICNDKYLEAIEKVYSNEVILTVPNEFDANTQVNCN</sequence>
<evidence type="ECO:0000313" key="1">
    <source>
        <dbReference type="EMBL" id="GAB70048.1"/>
    </source>
</evidence>
<dbReference type="VEuPathDB" id="PlasmoDB:PCYB_007970"/>
<evidence type="ECO:0008006" key="3">
    <source>
        <dbReference type="Google" id="ProtNLM"/>
    </source>
</evidence>
<organism evidence="1 2">
    <name type="scientific">Plasmodium cynomolgi (strain B)</name>
    <dbReference type="NCBI Taxonomy" id="1120755"/>
    <lineage>
        <taxon>Eukaryota</taxon>
        <taxon>Sar</taxon>
        <taxon>Alveolata</taxon>
        <taxon>Apicomplexa</taxon>
        <taxon>Aconoidasida</taxon>
        <taxon>Haemosporida</taxon>
        <taxon>Plasmodiidae</taxon>
        <taxon>Plasmodium</taxon>
        <taxon>Plasmodium (Plasmodium)</taxon>
    </lineage>
</organism>
<gene>
    <name evidence="1" type="ORF">PCYB_007970</name>
</gene>
<dbReference type="AlphaFoldDB" id="K6UP36"/>
<name>K6UP36_PLACD</name>
<protein>
    <recommendedName>
        <fullName evidence="3">CYIR protein</fullName>
    </recommendedName>
</protein>
<dbReference type="EMBL" id="DF158632">
    <property type="protein sequence ID" value="GAB70048.1"/>
    <property type="molecule type" value="Genomic_DNA"/>
</dbReference>
<accession>K6UP36</accession>
<proteinExistence type="predicted"/>
<dbReference type="KEGG" id="pcy:PCYB_007970"/>
<reference evidence="1 2" key="1">
    <citation type="journal article" date="2012" name="Nat. Genet.">
        <title>Plasmodium cynomolgi genome sequences provide insight into Plasmodium vivax and the monkey malaria clade.</title>
        <authorList>
            <person name="Tachibana S."/>
            <person name="Sullivan S.A."/>
            <person name="Kawai S."/>
            <person name="Nakamura S."/>
            <person name="Kim H.R."/>
            <person name="Goto N."/>
            <person name="Arisue N."/>
            <person name="Palacpac N.M.Q."/>
            <person name="Honma H."/>
            <person name="Yagi M."/>
            <person name="Tougan T."/>
            <person name="Katakai Y."/>
            <person name="Kaneko O."/>
            <person name="Mita T."/>
            <person name="Kita K."/>
            <person name="Yasutomi Y."/>
            <person name="Sutton P.L."/>
            <person name="Shakhbatyan R."/>
            <person name="Horii T."/>
            <person name="Yasunaga T."/>
            <person name="Barnwell J.W."/>
            <person name="Escalante A.A."/>
            <person name="Carlton J.M."/>
            <person name="Tanabe K."/>
        </authorList>
    </citation>
    <scope>NUCLEOTIDE SEQUENCE [LARGE SCALE GENOMIC DNA]</scope>
    <source>
        <strain evidence="1 2">B</strain>
    </source>
</reference>
<feature type="non-terminal residue" evidence="1">
    <location>
        <position position="1"/>
    </location>
</feature>
<dbReference type="RefSeq" id="XP_004228266.1">
    <property type="nucleotide sequence ID" value="XM_004228218.1"/>
</dbReference>
<evidence type="ECO:0000313" key="2">
    <source>
        <dbReference type="Proteomes" id="UP000006319"/>
    </source>
</evidence>
<keyword evidence="2" id="KW-1185">Reference proteome</keyword>